<dbReference type="OrthoDB" id="24645at2759"/>
<comment type="caution">
    <text evidence="11">The sequence shown here is derived from an EMBL/GenBank/DDBJ whole genome shotgun (WGS) entry which is preliminary data.</text>
</comment>
<evidence type="ECO:0000256" key="1">
    <source>
        <dbReference type="ARBA" id="ARBA00022722"/>
    </source>
</evidence>
<dbReference type="InterPro" id="IPR027520">
    <property type="entry name" value="Slx1"/>
</dbReference>
<keyword evidence="2 8" id="KW-0255">Endonuclease</keyword>
<feature type="domain" description="GIY-YIG" evidence="10">
    <location>
        <begin position="11"/>
        <end position="93"/>
    </location>
</feature>
<evidence type="ECO:0000256" key="6">
    <source>
        <dbReference type="ARBA" id="ARBA00023204"/>
    </source>
</evidence>
<name>A0A9P8CM48_9HYPO</name>
<dbReference type="InterPro" id="IPR050381">
    <property type="entry name" value="SLX1_endonuclease"/>
</dbReference>
<reference evidence="11" key="1">
    <citation type="journal article" date="2021" name="IMA Fungus">
        <title>Genomic characterization of three marine fungi, including Emericellopsis atlantica sp. nov. with signatures of a generalist lifestyle and marine biomass degradation.</title>
        <authorList>
            <person name="Hagestad O.C."/>
            <person name="Hou L."/>
            <person name="Andersen J.H."/>
            <person name="Hansen E.H."/>
            <person name="Altermark B."/>
            <person name="Li C."/>
            <person name="Kuhnert E."/>
            <person name="Cox R.J."/>
            <person name="Crous P.W."/>
            <person name="Spatafora J.W."/>
            <person name="Lail K."/>
            <person name="Amirebrahimi M."/>
            <person name="Lipzen A."/>
            <person name="Pangilinan J."/>
            <person name="Andreopoulos W."/>
            <person name="Hayes R.D."/>
            <person name="Ng V."/>
            <person name="Grigoriev I.V."/>
            <person name="Jackson S.A."/>
            <person name="Sutton T.D.S."/>
            <person name="Dobson A.D.W."/>
            <person name="Rama T."/>
        </authorList>
    </citation>
    <scope>NUCLEOTIDE SEQUENCE</scope>
    <source>
        <strain evidence="11">TS7</strain>
    </source>
</reference>
<protein>
    <submittedName>
        <fullName evidence="11">GIY-YIG catalytic domain-containing protein</fullName>
    </submittedName>
</protein>
<evidence type="ECO:0000259" key="10">
    <source>
        <dbReference type="PROSITE" id="PS50164"/>
    </source>
</evidence>
<comment type="subunit">
    <text evidence="8">Forms a heterodimer with SLX4.</text>
</comment>
<dbReference type="GO" id="GO:0017108">
    <property type="term" value="F:5'-flap endonuclease activity"/>
    <property type="evidence" value="ECO:0007669"/>
    <property type="project" value="InterPro"/>
</dbReference>
<dbReference type="PANTHER" id="PTHR20208">
    <property type="entry name" value="STRUCTURE-SPECIFIC ENDONUCLEASE SUBUNIT SLX1"/>
    <property type="match status" value="1"/>
</dbReference>
<feature type="region of interest" description="Disordered" evidence="9">
    <location>
        <begin position="29"/>
        <end position="54"/>
    </location>
</feature>
<dbReference type="InterPro" id="IPR000305">
    <property type="entry name" value="GIY-YIG_endonuc"/>
</dbReference>
<keyword evidence="12" id="KW-1185">Reference proteome</keyword>
<dbReference type="GO" id="GO:0008821">
    <property type="term" value="F:crossover junction DNA endonuclease activity"/>
    <property type="evidence" value="ECO:0007669"/>
    <property type="project" value="TreeGrafter"/>
</dbReference>
<keyword evidence="3 8" id="KW-0227">DNA damage</keyword>
<keyword evidence="6 8" id="KW-0234">DNA repair</keyword>
<dbReference type="GeneID" id="70292594"/>
<dbReference type="InterPro" id="IPR013083">
    <property type="entry name" value="Znf_RING/FYVE/PHD"/>
</dbReference>
<evidence type="ECO:0000256" key="4">
    <source>
        <dbReference type="ARBA" id="ARBA00022801"/>
    </source>
</evidence>
<dbReference type="Pfam" id="PF01541">
    <property type="entry name" value="GIY-YIG"/>
    <property type="match status" value="1"/>
</dbReference>
<evidence type="ECO:0000256" key="9">
    <source>
        <dbReference type="SAM" id="MobiDB-lite"/>
    </source>
</evidence>
<dbReference type="GO" id="GO:0000724">
    <property type="term" value="P:double-strand break repair via homologous recombination"/>
    <property type="evidence" value="ECO:0007669"/>
    <property type="project" value="TreeGrafter"/>
</dbReference>
<dbReference type="InterPro" id="IPR048749">
    <property type="entry name" value="SLX1_C"/>
</dbReference>
<proteinExistence type="inferred from homology"/>
<dbReference type="CDD" id="cd10455">
    <property type="entry name" value="GIY-YIG_SLX1"/>
    <property type="match status" value="1"/>
</dbReference>
<comment type="subcellular location">
    <subcellularLocation>
        <location evidence="8">Nucleus</location>
    </subcellularLocation>
</comment>
<comment type="similarity">
    <text evidence="8">Belongs to the SLX1 family.</text>
</comment>
<evidence type="ECO:0000256" key="5">
    <source>
        <dbReference type="ARBA" id="ARBA00023172"/>
    </source>
</evidence>
<dbReference type="GO" id="GO:0033557">
    <property type="term" value="C:Slx1-Slx4 complex"/>
    <property type="evidence" value="ECO:0007669"/>
    <property type="project" value="UniProtKB-UniRule"/>
</dbReference>
<accession>A0A9P8CM48</accession>
<dbReference type="PANTHER" id="PTHR20208:SF10">
    <property type="entry name" value="STRUCTURE-SPECIFIC ENDONUCLEASE SUBUNIT SLX1"/>
    <property type="match status" value="1"/>
</dbReference>
<keyword evidence="1 8" id="KW-0540">Nuclease</keyword>
<keyword evidence="5 8" id="KW-0233">DNA recombination</keyword>
<comment type="function">
    <text evidence="8">Catalytic subunit of the SLX1-SLX4 structure-specific endonuclease that resolves DNA secondary structures generated during DNA repair and recombination. Has endonuclease activity towards branched DNA substrates, introducing single-strand cuts in duplex DNA close to junctions with ss-DNA.</text>
</comment>
<dbReference type="PROSITE" id="PS50164">
    <property type="entry name" value="GIY_YIG"/>
    <property type="match status" value="1"/>
</dbReference>
<dbReference type="Gene3D" id="3.40.1440.10">
    <property type="entry name" value="GIY-YIG endonuclease"/>
    <property type="match status" value="1"/>
</dbReference>
<dbReference type="HAMAP" id="MF_03100">
    <property type="entry name" value="Endonuc_su_Slx1"/>
    <property type="match status" value="1"/>
</dbReference>
<keyword evidence="4 8" id="KW-0378">Hydrolase</keyword>
<dbReference type="InterPro" id="IPR035901">
    <property type="entry name" value="GIY-YIG_endonuc_sf"/>
</dbReference>
<dbReference type="Gene3D" id="3.30.40.10">
    <property type="entry name" value="Zinc/RING finger domain, C3HC4 (zinc finger)"/>
    <property type="match status" value="1"/>
</dbReference>
<dbReference type="Proteomes" id="UP000887229">
    <property type="component" value="Unassembled WGS sequence"/>
</dbReference>
<dbReference type="AlphaFoldDB" id="A0A9P8CM48"/>
<dbReference type="EMBL" id="MU251280">
    <property type="protein sequence ID" value="KAG9250291.1"/>
    <property type="molecule type" value="Genomic_DNA"/>
</dbReference>
<gene>
    <name evidence="11" type="ORF">F5Z01DRAFT_629919</name>
</gene>
<evidence type="ECO:0000256" key="8">
    <source>
        <dbReference type="HAMAP-Rule" id="MF_03100"/>
    </source>
</evidence>
<comment type="cofactor">
    <cofactor evidence="8">
        <name>a divalent metal cation</name>
        <dbReference type="ChEBI" id="CHEBI:60240"/>
    </cofactor>
</comment>
<organism evidence="11 12">
    <name type="scientific">Emericellopsis atlantica</name>
    <dbReference type="NCBI Taxonomy" id="2614577"/>
    <lineage>
        <taxon>Eukaryota</taxon>
        <taxon>Fungi</taxon>
        <taxon>Dikarya</taxon>
        <taxon>Ascomycota</taxon>
        <taxon>Pezizomycotina</taxon>
        <taxon>Sordariomycetes</taxon>
        <taxon>Hypocreomycetidae</taxon>
        <taxon>Hypocreales</taxon>
        <taxon>Bionectriaceae</taxon>
        <taxon>Emericellopsis</taxon>
    </lineage>
</organism>
<sequence length="310" mass="34749">MTSVLPKPIPALYTVYVLRSTVRHASLYIGSTPNPPRRLKQHNGEAKGGAARTSRDKLRPWEMIAIVSGFPSSTAALKFEWALTNPHLSLHIPDESRMVVSSQKKRNGRPRRPPHNLKSIFSNVFILTSVPSFLRWPLNIHFFSRDAKNAWDNWLRHSNKEVRSGLRIFEDYSTGEDGTIRGVDALPLDYAALKPHASKAQEVVNFERHGDCVHCDEPLAPDKGLLPICPNENCEAMGHLDCWGKNAKEVAADGNVLPSSCTCPSCGGEIRWIDLVKELSLRLRGPKDVEKLLETKKRRKKAVPVVDELE</sequence>
<evidence type="ECO:0000313" key="12">
    <source>
        <dbReference type="Proteomes" id="UP000887229"/>
    </source>
</evidence>
<evidence type="ECO:0000313" key="11">
    <source>
        <dbReference type="EMBL" id="KAG9250291.1"/>
    </source>
</evidence>
<evidence type="ECO:0000256" key="2">
    <source>
        <dbReference type="ARBA" id="ARBA00022759"/>
    </source>
</evidence>
<dbReference type="RefSeq" id="XP_046114215.1">
    <property type="nucleotide sequence ID" value="XM_046261691.1"/>
</dbReference>
<evidence type="ECO:0000256" key="7">
    <source>
        <dbReference type="ARBA" id="ARBA00023242"/>
    </source>
</evidence>
<comment type="caution">
    <text evidence="8">Lacks conserved residue(s) required for the propagation of feature annotation.</text>
</comment>
<dbReference type="Pfam" id="PF21202">
    <property type="entry name" value="SLX1_C"/>
    <property type="match status" value="1"/>
</dbReference>
<keyword evidence="7 8" id="KW-0539">Nucleus</keyword>
<evidence type="ECO:0000256" key="3">
    <source>
        <dbReference type="ARBA" id="ARBA00022763"/>
    </source>
</evidence>